<keyword evidence="1" id="KW-0732">Signal</keyword>
<dbReference type="EMBL" id="CP117167">
    <property type="protein sequence ID" value="WCT11250.1"/>
    <property type="molecule type" value="Genomic_DNA"/>
</dbReference>
<name>A0ABY7T470_9SPHI</name>
<proteinExistence type="predicted"/>
<evidence type="ECO:0000256" key="1">
    <source>
        <dbReference type="SAM" id="SignalP"/>
    </source>
</evidence>
<evidence type="ECO:0000313" key="3">
    <source>
        <dbReference type="Proteomes" id="UP001216139"/>
    </source>
</evidence>
<dbReference type="Proteomes" id="UP001216139">
    <property type="component" value="Chromosome"/>
</dbReference>
<protein>
    <recommendedName>
        <fullName evidence="4">HEAT repeat protein</fullName>
    </recommendedName>
</protein>
<dbReference type="RefSeq" id="WP_273629440.1">
    <property type="nucleotide sequence ID" value="NZ_CP117167.1"/>
</dbReference>
<evidence type="ECO:0000313" key="2">
    <source>
        <dbReference type="EMBL" id="WCT11250.1"/>
    </source>
</evidence>
<keyword evidence="3" id="KW-1185">Reference proteome</keyword>
<feature type="signal peptide" evidence="1">
    <location>
        <begin position="1"/>
        <end position="21"/>
    </location>
</feature>
<gene>
    <name evidence="2" type="ORF">PQO05_21145</name>
</gene>
<reference evidence="2 3" key="1">
    <citation type="submission" date="2023-02" db="EMBL/GenBank/DDBJ databases">
        <title>Genome sequence of Mucilaginibacter jinjuensis strain KACC 16571.</title>
        <authorList>
            <person name="Kim S."/>
            <person name="Heo J."/>
            <person name="Kwon S.-W."/>
        </authorList>
    </citation>
    <scope>NUCLEOTIDE SEQUENCE [LARGE SCALE GENOMIC DNA]</scope>
    <source>
        <strain evidence="2 3">KACC 16571</strain>
    </source>
</reference>
<organism evidence="2 3">
    <name type="scientific">Mucilaginibacter jinjuensis</name>
    <dbReference type="NCBI Taxonomy" id="1176721"/>
    <lineage>
        <taxon>Bacteria</taxon>
        <taxon>Pseudomonadati</taxon>
        <taxon>Bacteroidota</taxon>
        <taxon>Sphingobacteriia</taxon>
        <taxon>Sphingobacteriales</taxon>
        <taxon>Sphingobacteriaceae</taxon>
        <taxon>Mucilaginibacter</taxon>
    </lineage>
</organism>
<accession>A0ABY7T470</accession>
<feature type="chain" id="PRO_5045229514" description="HEAT repeat protein" evidence="1">
    <location>
        <begin position="22"/>
        <end position="171"/>
    </location>
</feature>
<evidence type="ECO:0008006" key="4">
    <source>
        <dbReference type="Google" id="ProtNLM"/>
    </source>
</evidence>
<sequence length="171" mass="19583">MQRLGTLIFVLLLLMGATVKAQNYAVPVGYKMVSQADFVSHEQDVIATVDWLQETPWSQEAPKRRAATDFLFKWIQDTPTVTIELMPMLMSLTDNNNKLLAIFMGAYAKYAIQHPVYNKDDANLVAIKALIAKYKAEPTHTKDFDIERLIKLDKTNELEDWVKNEYEKSAL</sequence>